<dbReference type="InterPro" id="IPR050409">
    <property type="entry name" value="E3_ubiq-protein_ligase"/>
</dbReference>
<dbReference type="Pfam" id="PF00632">
    <property type="entry name" value="HECT"/>
    <property type="match status" value="1"/>
</dbReference>
<keyword evidence="4" id="KW-0808">Transferase</keyword>
<dbReference type="PANTHER" id="PTHR11254:SF424">
    <property type="entry name" value="E3 UBIQUITIN-PROTEIN LIGASE UPL5"/>
    <property type="match status" value="1"/>
</dbReference>
<gene>
    <name evidence="8" type="ORF">MKW98_024583</name>
</gene>
<dbReference type="InterPro" id="IPR035983">
    <property type="entry name" value="Hect_E3_ubiquitin_ligase"/>
</dbReference>
<dbReference type="EC" id="2.3.2.26" evidence="3"/>
<dbReference type="InterPro" id="IPR000569">
    <property type="entry name" value="HECT_dom"/>
</dbReference>
<evidence type="ECO:0000256" key="3">
    <source>
        <dbReference type="ARBA" id="ARBA00012485"/>
    </source>
</evidence>
<evidence type="ECO:0000313" key="9">
    <source>
        <dbReference type="Proteomes" id="UP001202328"/>
    </source>
</evidence>
<comment type="caution">
    <text evidence="8">The sequence shown here is derived from an EMBL/GenBank/DDBJ whole genome shotgun (WGS) entry which is preliminary data.</text>
</comment>
<comment type="pathway">
    <text evidence="2">Protein modification; protein ubiquitination.</text>
</comment>
<name>A0AAD4S7K4_9MAGN</name>
<protein>
    <recommendedName>
        <fullName evidence="3">HECT-type E3 ubiquitin transferase</fullName>
        <ecNumber evidence="3">2.3.2.26</ecNumber>
    </recommendedName>
</protein>
<organism evidence="8 9">
    <name type="scientific">Papaver atlanticum</name>
    <dbReference type="NCBI Taxonomy" id="357466"/>
    <lineage>
        <taxon>Eukaryota</taxon>
        <taxon>Viridiplantae</taxon>
        <taxon>Streptophyta</taxon>
        <taxon>Embryophyta</taxon>
        <taxon>Tracheophyta</taxon>
        <taxon>Spermatophyta</taxon>
        <taxon>Magnoliopsida</taxon>
        <taxon>Ranunculales</taxon>
        <taxon>Papaveraceae</taxon>
        <taxon>Papaveroideae</taxon>
        <taxon>Papaver</taxon>
    </lineage>
</organism>
<dbReference type="GO" id="GO:0061630">
    <property type="term" value="F:ubiquitin protein ligase activity"/>
    <property type="evidence" value="ECO:0007669"/>
    <property type="project" value="UniProtKB-EC"/>
</dbReference>
<keyword evidence="5 6" id="KW-0833">Ubl conjugation pathway</keyword>
<sequence length="181" mass="20925">MFSLHLRRAIEDHLGEKGLSLPVNTDALKEGDNTCYLVEIFLFHCDFSRLLTTLEQGLHCLEEAIRDAGALLRQINLHKGCLFCKRRLARSFFQATGLKGLDCAILGGDNAILLKDWKAHTMYEGYGETDEQVFWFWKVVEDMSLEQQRQLLFVLDFSEIPTSKWFIWFSISADNLQDILF</sequence>
<dbReference type="GO" id="GO:0000209">
    <property type="term" value="P:protein polyubiquitination"/>
    <property type="evidence" value="ECO:0007669"/>
    <property type="project" value="TreeGrafter"/>
</dbReference>
<dbReference type="SUPFAM" id="SSF56204">
    <property type="entry name" value="Hect, E3 ligase catalytic domain"/>
    <property type="match status" value="1"/>
</dbReference>
<dbReference type="AlphaFoldDB" id="A0AAD4S7K4"/>
<evidence type="ECO:0000256" key="4">
    <source>
        <dbReference type="ARBA" id="ARBA00022679"/>
    </source>
</evidence>
<keyword evidence="9" id="KW-1185">Reference proteome</keyword>
<proteinExistence type="predicted"/>
<evidence type="ECO:0000313" key="8">
    <source>
        <dbReference type="EMBL" id="KAI3871414.1"/>
    </source>
</evidence>
<evidence type="ECO:0000256" key="6">
    <source>
        <dbReference type="PROSITE-ProRule" id="PRU00104"/>
    </source>
</evidence>
<dbReference type="Gene3D" id="3.30.2410.10">
    <property type="entry name" value="Hect, E3 ligase catalytic domain"/>
    <property type="match status" value="1"/>
</dbReference>
<dbReference type="PROSITE" id="PS50237">
    <property type="entry name" value="HECT"/>
    <property type="match status" value="1"/>
</dbReference>
<dbReference type="Proteomes" id="UP001202328">
    <property type="component" value="Unassembled WGS sequence"/>
</dbReference>
<evidence type="ECO:0000259" key="7">
    <source>
        <dbReference type="PROSITE" id="PS50237"/>
    </source>
</evidence>
<reference evidence="8" key="1">
    <citation type="submission" date="2022-04" db="EMBL/GenBank/DDBJ databases">
        <title>A functionally conserved STORR gene fusion in Papaver species that diverged 16.8 million years ago.</title>
        <authorList>
            <person name="Catania T."/>
        </authorList>
    </citation>
    <scope>NUCLEOTIDE SEQUENCE</scope>
    <source>
        <strain evidence="8">S-188037</strain>
    </source>
</reference>
<comment type="caution">
    <text evidence="6">Lacks conserved residue(s) required for the propagation of feature annotation.</text>
</comment>
<dbReference type="GO" id="GO:0006511">
    <property type="term" value="P:ubiquitin-dependent protein catabolic process"/>
    <property type="evidence" value="ECO:0007669"/>
    <property type="project" value="TreeGrafter"/>
</dbReference>
<evidence type="ECO:0000256" key="2">
    <source>
        <dbReference type="ARBA" id="ARBA00004906"/>
    </source>
</evidence>
<feature type="domain" description="HECT" evidence="7">
    <location>
        <begin position="105"/>
        <end position="152"/>
    </location>
</feature>
<dbReference type="GO" id="GO:0005737">
    <property type="term" value="C:cytoplasm"/>
    <property type="evidence" value="ECO:0007669"/>
    <property type="project" value="TreeGrafter"/>
</dbReference>
<evidence type="ECO:0000256" key="1">
    <source>
        <dbReference type="ARBA" id="ARBA00000885"/>
    </source>
</evidence>
<evidence type="ECO:0000256" key="5">
    <source>
        <dbReference type="ARBA" id="ARBA00022786"/>
    </source>
</evidence>
<dbReference type="PANTHER" id="PTHR11254">
    <property type="entry name" value="HECT DOMAIN UBIQUITIN-PROTEIN LIGASE"/>
    <property type="match status" value="1"/>
</dbReference>
<comment type="catalytic activity">
    <reaction evidence="1">
        <text>S-ubiquitinyl-[E2 ubiquitin-conjugating enzyme]-L-cysteine + [acceptor protein]-L-lysine = [E2 ubiquitin-conjugating enzyme]-L-cysteine + N(6)-ubiquitinyl-[acceptor protein]-L-lysine.</text>
        <dbReference type="EC" id="2.3.2.26"/>
    </reaction>
</comment>
<accession>A0AAD4S7K4</accession>
<dbReference type="EMBL" id="JAJJMB010013063">
    <property type="protein sequence ID" value="KAI3871414.1"/>
    <property type="molecule type" value="Genomic_DNA"/>
</dbReference>